<keyword evidence="2" id="KW-1185">Reference proteome</keyword>
<dbReference type="Proteomes" id="UP000707206">
    <property type="component" value="Unassembled WGS sequence"/>
</dbReference>
<reference evidence="1" key="1">
    <citation type="submission" date="2019-07" db="EMBL/GenBank/DDBJ databases">
        <authorList>
            <person name="De-Chao Zhang Q."/>
        </authorList>
    </citation>
    <scope>NUCLEOTIDE SEQUENCE</scope>
    <source>
        <strain evidence="1">TP-CH-4</strain>
    </source>
</reference>
<evidence type="ECO:0000313" key="1">
    <source>
        <dbReference type="EMBL" id="NHF60360.1"/>
    </source>
</evidence>
<dbReference type="AlphaFoldDB" id="A0A967E772"/>
<name>A0A967E772_9FLAO</name>
<organism evidence="1 2">
    <name type="scientific">Pelagihabitans pacificus</name>
    <dbReference type="NCBI Taxonomy" id="2696054"/>
    <lineage>
        <taxon>Bacteria</taxon>
        <taxon>Pseudomonadati</taxon>
        <taxon>Bacteroidota</taxon>
        <taxon>Flavobacteriia</taxon>
        <taxon>Flavobacteriales</taxon>
        <taxon>Flavobacteriaceae</taxon>
        <taxon>Pelagihabitans</taxon>
    </lineage>
</organism>
<sequence>MSSRVSTFEELKIGNFEYLFIVVEWNDYQGRVATEIEKHTDTFGAHLGIKGLIVKAYKKATYSTADQVLQKNWPKDIQKKLKRSQDPIIIIIENDFSSFDPENNRWALIEFVGFYKKTDGIPKLFDTLATITSKEENLFDFLKKYKKKGSVKKILKYFEFKPGILGFSINGNAIIEDLLDID</sequence>
<reference evidence="1" key="2">
    <citation type="submission" date="2020-03" db="EMBL/GenBank/DDBJ databases">
        <title>Flavobacteriaceae bacterium strain TP-CH-4, a member of the family Flavobacteriaceae isolated from a deep-sea seamount.</title>
        <authorList>
            <person name="Zhang D.-C."/>
        </authorList>
    </citation>
    <scope>NUCLEOTIDE SEQUENCE</scope>
    <source>
        <strain evidence="1">TP-CH-4</strain>
    </source>
</reference>
<dbReference type="EMBL" id="VIKU02000004">
    <property type="protein sequence ID" value="NHF60360.1"/>
    <property type="molecule type" value="Genomic_DNA"/>
</dbReference>
<protein>
    <submittedName>
        <fullName evidence="1">Uncharacterized protein</fullName>
    </submittedName>
</protein>
<gene>
    <name evidence="1" type="ORF">FK220_013480</name>
</gene>
<evidence type="ECO:0000313" key="2">
    <source>
        <dbReference type="Proteomes" id="UP000707206"/>
    </source>
</evidence>
<dbReference type="RefSeq" id="WP_152574873.1">
    <property type="nucleotide sequence ID" value="NZ_VIKU02000004.1"/>
</dbReference>
<accession>A0A967E772</accession>
<comment type="caution">
    <text evidence="1">The sequence shown here is derived from an EMBL/GenBank/DDBJ whole genome shotgun (WGS) entry which is preliminary data.</text>
</comment>
<proteinExistence type="predicted"/>